<reference evidence="1" key="1">
    <citation type="journal article" date="2007" name="J. Bacteriol.">
        <title>Comparative genome analysis of four magnetotactic bacteria reveals a complex set of group-specific genes implicated in magnetosome biomineralization and function.</title>
        <authorList>
            <person name="Richter M."/>
            <person name="Kube M."/>
            <person name="Bazylinski D.A."/>
            <person name="Lombardot T."/>
            <person name="Gloeckner F.O."/>
            <person name="Reinhardt R."/>
            <person name="Schueler D."/>
        </authorList>
    </citation>
    <scope>NUCLEOTIDE SEQUENCE</scope>
    <source>
        <strain evidence="1">MSR-1</strain>
    </source>
</reference>
<dbReference type="EMBL" id="CU459003">
    <property type="protein sequence ID" value="CAM74336.1"/>
    <property type="molecule type" value="Genomic_DNA"/>
</dbReference>
<sequence length="138" mass="15562">MSISQRNDICVDVEVAVALEVGLTRLERAEQLGGMADALTYNRELWRVIGFLADGPELVRHREELRHQSLAVAQGQSSDFIALNRRFAGIFAAQSAAYGVMSVMLNAWRQHRRTHTKAEFSQWLLERLDAHICRAQAA</sequence>
<protein>
    <submittedName>
        <fullName evidence="1">Uncharacterized protein</fullName>
    </submittedName>
</protein>
<name>A4TUM9_9PROT</name>
<dbReference type="AlphaFoldDB" id="A4TUM9"/>
<proteinExistence type="predicted"/>
<evidence type="ECO:0000313" key="1">
    <source>
        <dbReference type="EMBL" id="CAM74336.1"/>
    </source>
</evidence>
<dbReference type="RefSeq" id="WP_106001562.1">
    <property type="nucleotide sequence ID" value="NZ_CP027527.1"/>
</dbReference>
<gene>
    <name evidence="1" type="ORF">MGR_1025</name>
</gene>
<organism evidence="1">
    <name type="scientific">Magnetospirillum gryphiswaldense</name>
    <dbReference type="NCBI Taxonomy" id="55518"/>
    <lineage>
        <taxon>Bacteria</taxon>
        <taxon>Pseudomonadati</taxon>
        <taxon>Pseudomonadota</taxon>
        <taxon>Alphaproteobacteria</taxon>
        <taxon>Rhodospirillales</taxon>
        <taxon>Rhodospirillaceae</taxon>
        <taxon>Magnetospirillum</taxon>
    </lineage>
</organism>
<accession>A4TUM9</accession>